<protein>
    <submittedName>
        <fullName evidence="1">Uncharacterized protein</fullName>
    </submittedName>
</protein>
<proteinExistence type="predicted"/>
<dbReference type="AlphaFoldDB" id="A0A1I7NF23"/>
<keyword evidence="2" id="KW-1185">Reference proteome</keyword>
<dbReference type="STRING" id="429728.SAMN05216456_1937"/>
<dbReference type="EMBL" id="FPCK01000001">
    <property type="protein sequence ID" value="SFV33261.1"/>
    <property type="molecule type" value="Genomic_DNA"/>
</dbReference>
<sequence>MAAPTNETMVVELVARIARVLDLAECSCIDSLTNRVKLAEGREALTDIAGFFDIEAPKAKLVERA</sequence>
<reference evidence="1 2" key="1">
    <citation type="submission" date="2016-10" db="EMBL/GenBank/DDBJ databases">
        <authorList>
            <person name="de Groot N.N."/>
        </authorList>
    </citation>
    <scope>NUCLEOTIDE SEQUENCE [LARGE SCALE GENOMIC DNA]</scope>
    <source>
        <strain evidence="1 2">IPL20</strain>
    </source>
</reference>
<dbReference type="Proteomes" id="UP000199074">
    <property type="component" value="Unassembled WGS sequence"/>
</dbReference>
<dbReference type="RefSeq" id="WP_092423659.1">
    <property type="nucleotide sequence ID" value="NZ_FPCK01000001.1"/>
</dbReference>
<organism evidence="1 2">
    <name type="scientific">Devosia crocina</name>
    <dbReference type="NCBI Taxonomy" id="429728"/>
    <lineage>
        <taxon>Bacteria</taxon>
        <taxon>Pseudomonadati</taxon>
        <taxon>Pseudomonadota</taxon>
        <taxon>Alphaproteobacteria</taxon>
        <taxon>Hyphomicrobiales</taxon>
        <taxon>Devosiaceae</taxon>
        <taxon>Devosia</taxon>
    </lineage>
</organism>
<name>A0A1I7NF23_9HYPH</name>
<evidence type="ECO:0000313" key="2">
    <source>
        <dbReference type="Proteomes" id="UP000199074"/>
    </source>
</evidence>
<accession>A0A1I7NF23</accession>
<gene>
    <name evidence="1" type="ORF">SAMN05216456_1937</name>
</gene>
<evidence type="ECO:0000313" key="1">
    <source>
        <dbReference type="EMBL" id="SFV33261.1"/>
    </source>
</evidence>